<dbReference type="InterPro" id="IPR003594">
    <property type="entry name" value="HATPase_dom"/>
</dbReference>
<evidence type="ECO:0000259" key="11">
    <source>
        <dbReference type="PROSITE" id="PS50109"/>
    </source>
</evidence>
<evidence type="ECO:0000256" key="5">
    <source>
        <dbReference type="ARBA" id="ARBA00022741"/>
    </source>
</evidence>
<dbReference type="Gene3D" id="1.10.287.130">
    <property type="match status" value="1"/>
</dbReference>
<keyword evidence="13" id="KW-1185">Reference proteome</keyword>
<dbReference type="SUPFAM" id="SSF55874">
    <property type="entry name" value="ATPase domain of HSP90 chaperone/DNA topoisomerase II/histidine kinase"/>
    <property type="match status" value="1"/>
</dbReference>
<feature type="transmembrane region" description="Helical" evidence="10">
    <location>
        <begin position="202"/>
        <end position="226"/>
    </location>
</feature>
<dbReference type="GO" id="GO:0016301">
    <property type="term" value="F:kinase activity"/>
    <property type="evidence" value="ECO:0007669"/>
    <property type="project" value="UniProtKB-KW"/>
</dbReference>
<name>A0ABS7JMM3_9HELI</name>
<dbReference type="InterPro" id="IPR003661">
    <property type="entry name" value="HisK_dim/P_dom"/>
</dbReference>
<dbReference type="InterPro" id="IPR036890">
    <property type="entry name" value="HATPase_C_sf"/>
</dbReference>
<feature type="coiled-coil region" evidence="9">
    <location>
        <begin position="226"/>
        <end position="264"/>
    </location>
</feature>
<evidence type="ECO:0000256" key="9">
    <source>
        <dbReference type="SAM" id="Coils"/>
    </source>
</evidence>
<evidence type="ECO:0000313" key="13">
    <source>
        <dbReference type="Proteomes" id="UP000700059"/>
    </source>
</evidence>
<keyword evidence="9" id="KW-0175">Coiled coil</keyword>
<keyword evidence="10" id="KW-0472">Membrane</keyword>
<dbReference type="PROSITE" id="PS50109">
    <property type="entry name" value="HIS_KIN"/>
    <property type="match status" value="1"/>
</dbReference>
<keyword evidence="8" id="KW-0902">Two-component regulatory system</keyword>
<evidence type="ECO:0000256" key="8">
    <source>
        <dbReference type="ARBA" id="ARBA00023012"/>
    </source>
</evidence>
<evidence type="ECO:0000313" key="12">
    <source>
        <dbReference type="EMBL" id="MBX7490646.1"/>
    </source>
</evidence>
<evidence type="ECO:0000256" key="10">
    <source>
        <dbReference type="SAM" id="Phobius"/>
    </source>
</evidence>
<dbReference type="PANTHER" id="PTHR43065">
    <property type="entry name" value="SENSOR HISTIDINE KINASE"/>
    <property type="match status" value="1"/>
</dbReference>
<evidence type="ECO:0000256" key="4">
    <source>
        <dbReference type="ARBA" id="ARBA00022679"/>
    </source>
</evidence>
<protein>
    <recommendedName>
        <fullName evidence="2">histidine kinase</fullName>
        <ecNumber evidence="2">2.7.13.3</ecNumber>
    </recommendedName>
</protein>
<comment type="caution">
    <text evidence="12">The sequence shown here is derived from an EMBL/GenBank/DDBJ whole genome shotgun (WGS) entry which is preliminary data.</text>
</comment>
<keyword evidence="10" id="KW-0812">Transmembrane</keyword>
<keyword evidence="6 12" id="KW-0418">Kinase</keyword>
<sequence>MQIFRIFGTTLEHKARILVFNIASGLLSLAIVSFVYHFGLKYDYDMLFMEYSQSLVELEEVRHTLNNSQNLTHGIHNKEEILQARHSIIMQWNHYKALQDRFLNQSDSTHFLPNVYQFFAKDDSVLRKKMELQSDLENLDAEIGTYLEFLNPKKPQNVSIQALSEEVKQSINLLNHEISRIAHLNLQFTEVKKMRNNTLHSALQKIILVIMCLIMLITMLLSFLILRNIKNLHATLEQKVKEKTKELQNLNNSLQENIEKEVLESRKKDQIMYQQARLASMGEMIGNIAHQWRQPLNALMLLIQTFKVKSQNGKLTQEFIEIQVEDGLKIAKRMSQTIEDFRNFFNSASDKEPFNLRENIYDSISLVDAFLKQNEIEILVDCADNIMLCGYKSAFSQVLLNLIKNSEDVLKVREVMPAKIRILAEIIQESENKDNPTKDCVRILFMDNGGGIKLDDIQKIFEPYFTTKHKSVGTGIGLYMSKQIIEKQMQGSIEVRNVRYDDAFNIVCNGGECAQDCRFKDGTCGAQFIITIPLDIQKEGE</sequence>
<dbReference type="SMART" id="SM00387">
    <property type="entry name" value="HATPase_c"/>
    <property type="match status" value="1"/>
</dbReference>
<keyword evidence="5" id="KW-0547">Nucleotide-binding</keyword>
<accession>A0ABS7JMM3</accession>
<evidence type="ECO:0000256" key="6">
    <source>
        <dbReference type="ARBA" id="ARBA00022777"/>
    </source>
</evidence>
<dbReference type="Proteomes" id="UP000700059">
    <property type="component" value="Unassembled WGS sequence"/>
</dbReference>
<dbReference type="InterPro" id="IPR004358">
    <property type="entry name" value="Sig_transdc_His_kin-like_C"/>
</dbReference>
<dbReference type="Pfam" id="PF02518">
    <property type="entry name" value="HATPase_c"/>
    <property type="match status" value="1"/>
</dbReference>
<evidence type="ECO:0000256" key="7">
    <source>
        <dbReference type="ARBA" id="ARBA00022840"/>
    </source>
</evidence>
<dbReference type="PANTHER" id="PTHR43065:SF10">
    <property type="entry name" value="PEROXIDE STRESS-ACTIVATED HISTIDINE KINASE MAK3"/>
    <property type="match status" value="1"/>
</dbReference>
<keyword evidence="4" id="KW-0808">Transferase</keyword>
<evidence type="ECO:0000256" key="1">
    <source>
        <dbReference type="ARBA" id="ARBA00000085"/>
    </source>
</evidence>
<keyword evidence="3" id="KW-0597">Phosphoprotein</keyword>
<dbReference type="PRINTS" id="PR00344">
    <property type="entry name" value="BCTRLSENSOR"/>
</dbReference>
<keyword evidence="10" id="KW-1133">Transmembrane helix</keyword>
<dbReference type="CDD" id="cd00082">
    <property type="entry name" value="HisKA"/>
    <property type="match status" value="1"/>
</dbReference>
<organism evidence="12 13">
    <name type="scientific">Helicobacter turcicus</name>
    <dbReference type="NCBI Taxonomy" id="2867412"/>
    <lineage>
        <taxon>Bacteria</taxon>
        <taxon>Pseudomonadati</taxon>
        <taxon>Campylobacterota</taxon>
        <taxon>Epsilonproteobacteria</taxon>
        <taxon>Campylobacterales</taxon>
        <taxon>Helicobacteraceae</taxon>
        <taxon>Helicobacter</taxon>
    </lineage>
</organism>
<evidence type="ECO:0000256" key="3">
    <source>
        <dbReference type="ARBA" id="ARBA00022553"/>
    </source>
</evidence>
<dbReference type="Gene3D" id="3.30.565.10">
    <property type="entry name" value="Histidine kinase-like ATPase, C-terminal domain"/>
    <property type="match status" value="1"/>
</dbReference>
<comment type="catalytic activity">
    <reaction evidence="1">
        <text>ATP + protein L-histidine = ADP + protein N-phospho-L-histidine.</text>
        <dbReference type="EC" id="2.7.13.3"/>
    </reaction>
</comment>
<dbReference type="RefSeq" id="WP_221531851.1">
    <property type="nucleotide sequence ID" value="NZ_JAIGYP010000004.1"/>
</dbReference>
<dbReference type="InterPro" id="IPR036097">
    <property type="entry name" value="HisK_dim/P_sf"/>
</dbReference>
<keyword evidence="7" id="KW-0067">ATP-binding</keyword>
<dbReference type="EMBL" id="JAIGYQ010000004">
    <property type="protein sequence ID" value="MBX7490646.1"/>
    <property type="molecule type" value="Genomic_DNA"/>
</dbReference>
<reference evidence="12 13" key="1">
    <citation type="submission" date="2021-08" db="EMBL/GenBank/DDBJ databases">
        <title>Helicobacter spp. isolated from feces of Anatolian Ground Squirrel (Spermophilus xanthoprymnus) in Turkey.</title>
        <authorList>
            <person name="Aydin F."/>
            <person name="Abay S."/>
            <person name="Kayman T."/>
            <person name="Karakaya E."/>
            <person name="Saticioglu I.B."/>
        </authorList>
    </citation>
    <scope>NUCLEOTIDE SEQUENCE [LARGE SCALE GENOMIC DNA]</scope>
    <source>
        <strain evidence="12 13">Faydin-H70</strain>
    </source>
</reference>
<feature type="domain" description="Histidine kinase" evidence="11">
    <location>
        <begin position="287"/>
        <end position="536"/>
    </location>
</feature>
<dbReference type="EC" id="2.7.13.3" evidence="2"/>
<dbReference type="SUPFAM" id="SSF47384">
    <property type="entry name" value="Homodimeric domain of signal transducing histidine kinase"/>
    <property type="match status" value="1"/>
</dbReference>
<evidence type="ECO:0000256" key="2">
    <source>
        <dbReference type="ARBA" id="ARBA00012438"/>
    </source>
</evidence>
<gene>
    <name evidence="12" type="ORF">K4G57_04090</name>
</gene>
<feature type="transmembrane region" description="Helical" evidence="10">
    <location>
        <begin position="17"/>
        <end position="39"/>
    </location>
</feature>
<proteinExistence type="predicted"/>
<dbReference type="InterPro" id="IPR005467">
    <property type="entry name" value="His_kinase_dom"/>
</dbReference>